<dbReference type="PANTHER" id="PTHR23301:SF0">
    <property type="entry name" value="CHITIN-BINDING TYPE-2 DOMAIN-CONTAINING PROTEIN-RELATED"/>
    <property type="match status" value="1"/>
</dbReference>
<evidence type="ECO:0000256" key="1">
    <source>
        <dbReference type="ARBA" id="ARBA00022669"/>
    </source>
</evidence>
<feature type="domain" description="Chitin-binding type-2" evidence="7">
    <location>
        <begin position="137"/>
        <end position="197"/>
    </location>
</feature>
<reference evidence="8" key="1">
    <citation type="journal article" date="2020" name="BMC">
        <title>Leishmania infection induces a limited differential gene expression in the sand fly midgut.</title>
        <authorList>
            <person name="Coutinho-Abreu I.V."/>
            <person name="Serafim T.D."/>
            <person name="Meneses C."/>
            <person name="Kamhawi S."/>
            <person name="Oliveira F."/>
            <person name="Valenzuela J.G."/>
        </authorList>
    </citation>
    <scope>NUCLEOTIDE SEQUENCE</scope>
    <source>
        <strain evidence="8">Jacobina</strain>
        <tissue evidence="8">Midgut</tissue>
    </source>
</reference>
<dbReference type="GO" id="GO:0008061">
    <property type="term" value="F:chitin binding"/>
    <property type="evidence" value="ECO:0007669"/>
    <property type="project" value="UniProtKB-KW"/>
</dbReference>
<feature type="chain" id="PRO_5028920695" evidence="6">
    <location>
        <begin position="20"/>
        <end position="265"/>
    </location>
</feature>
<evidence type="ECO:0000256" key="4">
    <source>
        <dbReference type="ARBA" id="ARBA00023157"/>
    </source>
</evidence>
<keyword evidence="4" id="KW-1015">Disulfide bond</keyword>
<dbReference type="PANTHER" id="PTHR23301">
    <property type="entry name" value="CHITIN BINDING PERITROPHIN-A"/>
    <property type="match status" value="1"/>
</dbReference>
<dbReference type="InterPro" id="IPR036508">
    <property type="entry name" value="Chitin-bd_dom_sf"/>
</dbReference>
<name>A0A7G3ATL0_LUTLO</name>
<feature type="signal peptide" evidence="6">
    <location>
        <begin position="1"/>
        <end position="19"/>
    </location>
</feature>
<feature type="domain" description="Chitin-binding type-2" evidence="7">
    <location>
        <begin position="24"/>
        <end position="81"/>
    </location>
</feature>
<dbReference type="SUPFAM" id="SSF57625">
    <property type="entry name" value="Invertebrate chitin-binding proteins"/>
    <property type="match status" value="4"/>
</dbReference>
<feature type="domain" description="Chitin-binding type-2" evidence="7">
    <location>
        <begin position="210"/>
        <end position="265"/>
    </location>
</feature>
<evidence type="ECO:0000256" key="3">
    <source>
        <dbReference type="ARBA" id="ARBA00022737"/>
    </source>
</evidence>
<keyword evidence="1" id="KW-0147">Chitin-binding</keyword>
<dbReference type="InterPro" id="IPR002557">
    <property type="entry name" value="Chitin-bd_dom"/>
</dbReference>
<dbReference type="VEuPathDB" id="VectorBase:LLONM1_010891"/>
<keyword evidence="3" id="KW-0677">Repeat</keyword>
<evidence type="ECO:0000259" key="7">
    <source>
        <dbReference type="PROSITE" id="PS50940"/>
    </source>
</evidence>
<dbReference type="AlphaFoldDB" id="A0A7G3ATL0"/>
<proteinExistence type="predicted"/>
<dbReference type="GO" id="GO:0005576">
    <property type="term" value="C:extracellular region"/>
    <property type="evidence" value="ECO:0007669"/>
    <property type="project" value="InterPro"/>
</dbReference>
<protein>
    <submittedName>
        <fullName evidence="8">Putative peritrophin-44</fullName>
    </submittedName>
</protein>
<organism evidence="8">
    <name type="scientific">Lutzomyia longipalpis</name>
    <name type="common">Sand fly</name>
    <dbReference type="NCBI Taxonomy" id="7200"/>
    <lineage>
        <taxon>Eukaryota</taxon>
        <taxon>Metazoa</taxon>
        <taxon>Ecdysozoa</taxon>
        <taxon>Arthropoda</taxon>
        <taxon>Hexapoda</taxon>
        <taxon>Insecta</taxon>
        <taxon>Pterygota</taxon>
        <taxon>Neoptera</taxon>
        <taxon>Endopterygota</taxon>
        <taxon>Diptera</taxon>
        <taxon>Nematocera</taxon>
        <taxon>Psychodoidea</taxon>
        <taxon>Psychodidae</taxon>
        <taxon>Lutzomyia</taxon>
        <taxon>Lutzomyia</taxon>
    </lineage>
</organism>
<dbReference type="InterPro" id="IPR051940">
    <property type="entry name" value="Chitin_bind-dev_reg"/>
</dbReference>
<dbReference type="SMART" id="SM00494">
    <property type="entry name" value="ChtBD2"/>
    <property type="match status" value="4"/>
</dbReference>
<dbReference type="Pfam" id="PF01607">
    <property type="entry name" value="CBM_14"/>
    <property type="match status" value="4"/>
</dbReference>
<keyword evidence="5" id="KW-0325">Glycoprotein</keyword>
<accession>A0A7G3ATL0</accession>
<evidence type="ECO:0000256" key="2">
    <source>
        <dbReference type="ARBA" id="ARBA00022729"/>
    </source>
</evidence>
<evidence type="ECO:0000256" key="6">
    <source>
        <dbReference type="SAM" id="SignalP"/>
    </source>
</evidence>
<sequence>MGRLLSAVSVLLLISASYARVDPNKICQDVPDRSFLSDFTRCERYFVCVNGVAHTGECPEPFFFNEATQACDHQRNVACRNCPSDAITTMANPLSKTCDSYVRCISGEREEIRCPVGFIYDETLGRCNLLMKAECFAATCTDAMDPSTFTFVPSKIDCSRYFICHQGKPTVRHCAAGLRFNPSINGCDLEANVVCTPNGPLPVFVPEEIEIDCPETGMTFLPHPTNCRQAYLCVNGTPQLIACSIGLAWDNEKDACVPQHQTPCV</sequence>
<evidence type="ECO:0000256" key="5">
    <source>
        <dbReference type="ARBA" id="ARBA00023180"/>
    </source>
</evidence>
<evidence type="ECO:0000313" key="8">
    <source>
        <dbReference type="EMBL" id="MBC1175228.1"/>
    </source>
</evidence>
<dbReference type="EMBL" id="GITU01006525">
    <property type="protein sequence ID" value="MBC1175228.1"/>
    <property type="molecule type" value="Transcribed_RNA"/>
</dbReference>
<dbReference type="PROSITE" id="PS50940">
    <property type="entry name" value="CHIT_BIND_II"/>
    <property type="match status" value="4"/>
</dbReference>
<feature type="domain" description="Chitin-binding type-2" evidence="7">
    <location>
        <begin position="82"/>
        <end position="135"/>
    </location>
</feature>
<keyword evidence="2 6" id="KW-0732">Signal</keyword>
<dbReference type="Gene3D" id="2.170.140.10">
    <property type="entry name" value="Chitin binding domain"/>
    <property type="match status" value="4"/>
</dbReference>